<dbReference type="EMBL" id="CACVBM020001274">
    <property type="protein sequence ID" value="CAA7043008.1"/>
    <property type="molecule type" value="Genomic_DNA"/>
</dbReference>
<sequence>MACRQSDCLTKYLLNTYATPFQCVAVAHFGSMSEMDGVARGCGARGRGARGRGGRARGRGGRGRLWTSADSGESVRLVWRLRR</sequence>
<dbReference type="Proteomes" id="UP000467841">
    <property type="component" value="Unassembled WGS sequence"/>
</dbReference>
<proteinExistence type="predicted"/>
<gene>
    <name evidence="2" type="ORF">MERR_LOCUS30243</name>
</gene>
<evidence type="ECO:0000256" key="1">
    <source>
        <dbReference type="SAM" id="MobiDB-lite"/>
    </source>
</evidence>
<accession>A0A6D2JPX9</accession>
<evidence type="ECO:0000313" key="3">
    <source>
        <dbReference type="Proteomes" id="UP000467841"/>
    </source>
</evidence>
<feature type="compositionally biased region" description="Basic residues" evidence="1">
    <location>
        <begin position="47"/>
        <end position="62"/>
    </location>
</feature>
<feature type="region of interest" description="Disordered" evidence="1">
    <location>
        <begin position="44"/>
        <end position="65"/>
    </location>
</feature>
<protein>
    <submittedName>
        <fullName evidence="2">Uncharacterized protein</fullName>
    </submittedName>
</protein>
<evidence type="ECO:0000313" key="2">
    <source>
        <dbReference type="EMBL" id="CAA7043008.1"/>
    </source>
</evidence>
<name>A0A6D2JPX9_9BRAS</name>
<keyword evidence="3" id="KW-1185">Reference proteome</keyword>
<comment type="caution">
    <text evidence="2">The sequence shown here is derived from an EMBL/GenBank/DDBJ whole genome shotgun (WGS) entry which is preliminary data.</text>
</comment>
<organism evidence="2 3">
    <name type="scientific">Microthlaspi erraticum</name>
    <dbReference type="NCBI Taxonomy" id="1685480"/>
    <lineage>
        <taxon>Eukaryota</taxon>
        <taxon>Viridiplantae</taxon>
        <taxon>Streptophyta</taxon>
        <taxon>Embryophyta</taxon>
        <taxon>Tracheophyta</taxon>
        <taxon>Spermatophyta</taxon>
        <taxon>Magnoliopsida</taxon>
        <taxon>eudicotyledons</taxon>
        <taxon>Gunneridae</taxon>
        <taxon>Pentapetalae</taxon>
        <taxon>rosids</taxon>
        <taxon>malvids</taxon>
        <taxon>Brassicales</taxon>
        <taxon>Brassicaceae</taxon>
        <taxon>Coluteocarpeae</taxon>
        <taxon>Microthlaspi</taxon>
    </lineage>
</organism>
<dbReference type="AlphaFoldDB" id="A0A6D2JPX9"/>
<reference evidence="2" key="1">
    <citation type="submission" date="2020-01" db="EMBL/GenBank/DDBJ databases">
        <authorList>
            <person name="Mishra B."/>
        </authorList>
    </citation>
    <scope>NUCLEOTIDE SEQUENCE [LARGE SCALE GENOMIC DNA]</scope>
</reference>